<dbReference type="Proteomes" id="UP000812966">
    <property type="component" value="Unassembled WGS sequence"/>
</dbReference>
<protein>
    <submittedName>
        <fullName evidence="1">Uncharacterized protein</fullName>
    </submittedName>
</protein>
<dbReference type="EMBL" id="JABELV010000034">
    <property type="protein sequence ID" value="KAG7562324.1"/>
    <property type="molecule type" value="Genomic_DNA"/>
</dbReference>
<evidence type="ECO:0000313" key="1">
    <source>
        <dbReference type="EMBL" id="KAG7562324.1"/>
    </source>
</evidence>
<comment type="caution">
    <text evidence="1">The sequence shown here is derived from an EMBL/GenBank/DDBJ whole genome shotgun (WGS) entry which is preliminary data.</text>
</comment>
<name>A0A8K0NRY6_9TREE</name>
<reference evidence="1" key="1">
    <citation type="submission" date="2020-04" db="EMBL/GenBank/DDBJ databases">
        <title>Analysis of mating type loci in Filobasidium floriforme.</title>
        <authorList>
            <person name="Nowrousian M."/>
        </authorList>
    </citation>
    <scope>NUCLEOTIDE SEQUENCE</scope>
    <source>
        <strain evidence="1">CBS 6242</strain>
    </source>
</reference>
<keyword evidence="2" id="KW-1185">Reference proteome</keyword>
<evidence type="ECO:0000313" key="2">
    <source>
        <dbReference type="Proteomes" id="UP000812966"/>
    </source>
</evidence>
<dbReference type="AlphaFoldDB" id="A0A8K0NRY6"/>
<accession>A0A8K0NRY6</accession>
<organism evidence="1 2">
    <name type="scientific">Filobasidium floriforme</name>
    <dbReference type="NCBI Taxonomy" id="5210"/>
    <lineage>
        <taxon>Eukaryota</taxon>
        <taxon>Fungi</taxon>
        <taxon>Dikarya</taxon>
        <taxon>Basidiomycota</taxon>
        <taxon>Agaricomycotina</taxon>
        <taxon>Tremellomycetes</taxon>
        <taxon>Filobasidiales</taxon>
        <taxon>Filobasidiaceae</taxon>
        <taxon>Filobasidium</taxon>
    </lineage>
</organism>
<proteinExistence type="predicted"/>
<sequence length="404" mass="46044">MWIADHSKQCRLLAILEDLETHYIDTSLHDKELVNDDSLSHRLCEFLTQRLALSPEWSSESLKLYAKDLSFLVKWNFLPKIKEESQSIVALELKNHWKGLVESHSLTQDTRKSVQLPREAVRKIVRDSMKQPTAARDNFFYLLSCTAEVRPGYLLPTPTYEDCLTWQEVTLRHVIGTADDTKDKVVLGFAFDLKLTRWRGPNGYKDVEKGWSAGSVANSDEIYVDLPLYLVAIGFAQKVFIGIETMEDLWSYSISGLRIKSDARSWPVFQNAEGQAWRYYTAMRGYQTRAKQAGVIEEGQKAVFYGVTEAEAFREPWYQKQDRVFAEWSQADGWGEKYLDEADESIESGCGDEKGEEVTAVDQTTTTTDTAQTVTPAVGTSSALVEMKKAFLRRIIQQLVDRTS</sequence>
<gene>
    <name evidence="1" type="ORF">FFLO_02216</name>
</gene>